<dbReference type="PANTHER" id="PTHR23279:SF4">
    <property type="entry name" value="DEFECTIVE PROBOSCIS EXTENSION RESPONSE 2, ISOFORM F-RELATED"/>
    <property type="match status" value="1"/>
</dbReference>
<keyword evidence="4" id="KW-1185">Reference proteome</keyword>
<dbReference type="SMART" id="SM00406">
    <property type="entry name" value="IGv"/>
    <property type="match status" value="2"/>
</dbReference>
<dbReference type="PANTHER" id="PTHR23279">
    <property type="entry name" value="DEFECTIVE PROBOSCIS EXTENSION RESPONSE DPR -RELATED"/>
    <property type="match status" value="1"/>
</dbReference>
<dbReference type="InParanoid" id="B4JZA7"/>
<dbReference type="OrthoDB" id="190835at2759"/>
<evidence type="ECO:0000313" key="4">
    <source>
        <dbReference type="Proteomes" id="UP000001070"/>
    </source>
</evidence>
<dbReference type="OMA" id="NCVVQQP"/>
<proteinExistence type="predicted"/>
<dbReference type="SMART" id="SM00408">
    <property type="entry name" value="IGc2"/>
    <property type="match status" value="2"/>
</dbReference>
<dbReference type="InterPro" id="IPR013783">
    <property type="entry name" value="Ig-like_fold"/>
</dbReference>
<dbReference type="GO" id="GO:0050808">
    <property type="term" value="P:synapse organization"/>
    <property type="evidence" value="ECO:0007669"/>
    <property type="project" value="EnsemblMetazoa"/>
</dbReference>
<dbReference type="InterPro" id="IPR036179">
    <property type="entry name" value="Ig-like_dom_sf"/>
</dbReference>
<dbReference type="InterPro" id="IPR003599">
    <property type="entry name" value="Ig_sub"/>
</dbReference>
<accession>B4JZA7</accession>
<dbReference type="InterPro" id="IPR013106">
    <property type="entry name" value="Ig_V-set"/>
</dbReference>
<dbReference type="SMART" id="SM00409">
    <property type="entry name" value="IG"/>
    <property type="match status" value="2"/>
</dbReference>
<dbReference type="SMR" id="B4JZA7"/>
<feature type="domain" description="Ig-like" evidence="2">
    <location>
        <begin position="114"/>
        <end position="210"/>
    </location>
</feature>
<dbReference type="eggNOG" id="KOG3510">
    <property type="taxonomic scope" value="Eukaryota"/>
</dbReference>
<dbReference type="HOGENOM" id="CLU_046341_3_0_1"/>
<sequence length="400" mass="44495">MRWIKKRLHFSYFVFAGPFAEANTYNSNNNNHNSNHNNDNSKNSSNSYNNVELNGFSGNVLASFSSSVAAMLPQAEATNNTFKSLPFLASEDNSFAYSQKPDGFAETELAHSLPIFDFGMPRNITGRTGHTEAIIKCRVDMLNDKSVSWIRKRDLHILTVGTATYTSDKRFQVTESKDMREWTLHVKSPKPKDSGIYECQVNTEPKISMAFQLNIIEISPDAKAVINGPPDLHFKAGSAIILSCVVKQPSVKEIGPIYWYRGEQLITPLEEDGNEVEMPKDLQPGQLNQSLNEVLSTDLQKEFVTRIAMESQLGDTLKSRLRISNAQITDTGIYTCQPTTANSASVVVHVINDENPAAMQKSAATSSFGMDLHQLLGRIVYSMLARHSTKYWLPNGSSSN</sequence>
<dbReference type="GO" id="GO:0032589">
    <property type="term" value="C:neuron projection membrane"/>
    <property type="evidence" value="ECO:0007669"/>
    <property type="project" value="TreeGrafter"/>
</dbReference>
<reference evidence="3 4" key="1">
    <citation type="journal article" date="2007" name="Nature">
        <title>Evolution of genes and genomes on the Drosophila phylogeny.</title>
        <authorList>
            <consortium name="Drosophila 12 Genomes Consortium"/>
            <person name="Clark A.G."/>
            <person name="Eisen M.B."/>
            <person name="Smith D.R."/>
            <person name="Bergman C.M."/>
            <person name="Oliver B."/>
            <person name="Markow T.A."/>
            <person name="Kaufman T.C."/>
            <person name="Kellis M."/>
            <person name="Gelbart W."/>
            <person name="Iyer V.N."/>
            <person name="Pollard D.A."/>
            <person name="Sackton T.B."/>
            <person name="Larracuente A.M."/>
            <person name="Singh N.D."/>
            <person name="Abad J.P."/>
            <person name="Abt D.N."/>
            <person name="Adryan B."/>
            <person name="Aguade M."/>
            <person name="Akashi H."/>
            <person name="Anderson W.W."/>
            <person name="Aquadro C.F."/>
            <person name="Ardell D.H."/>
            <person name="Arguello R."/>
            <person name="Artieri C.G."/>
            <person name="Barbash D.A."/>
            <person name="Barker D."/>
            <person name="Barsanti P."/>
            <person name="Batterham P."/>
            <person name="Batzoglou S."/>
            <person name="Begun D."/>
            <person name="Bhutkar A."/>
            <person name="Blanco E."/>
            <person name="Bosak S.A."/>
            <person name="Bradley R.K."/>
            <person name="Brand A.D."/>
            <person name="Brent M.R."/>
            <person name="Brooks A.N."/>
            <person name="Brown R.H."/>
            <person name="Butlin R.K."/>
            <person name="Caggese C."/>
            <person name="Calvi B.R."/>
            <person name="Bernardo de Carvalho A."/>
            <person name="Caspi A."/>
            <person name="Castrezana S."/>
            <person name="Celniker S.E."/>
            <person name="Chang J.L."/>
            <person name="Chapple C."/>
            <person name="Chatterji S."/>
            <person name="Chinwalla A."/>
            <person name="Civetta A."/>
            <person name="Clifton S.W."/>
            <person name="Comeron J.M."/>
            <person name="Costello J.C."/>
            <person name="Coyne J.A."/>
            <person name="Daub J."/>
            <person name="David R.G."/>
            <person name="Delcher A.L."/>
            <person name="Delehaunty K."/>
            <person name="Do C.B."/>
            <person name="Ebling H."/>
            <person name="Edwards K."/>
            <person name="Eickbush T."/>
            <person name="Evans J.D."/>
            <person name="Filipski A."/>
            <person name="Findeiss S."/>
            <person name="Freyhult E."/>
            <person name="Fulton L."/>
            <person name="Fulton R."/>
            <person name="Garcia A.C."/>
            <person name="Gardiner A."/>
            <person name="Garfield D.A."/>
            <person name="Garvin B.E."/>
            <person name="Gibson G."/>
            <person name="Gilbert D."/>
            <person name="Gnerre S."/>
            <person name="Godfrey J."/>
            <person name="Good R."/>
            <person name="Gotea V."/>
            <person name="Gravely B."/>
            <person name="Greenberg A.J."/>
            <person name="Griffiths-Jones S."/>
            <person name="Gross S."/>
            <person name="Guigo R."/>
            <person name="Gustafson E.A."/>
            <person name="Haerty W."/>
            <person name="Hahn M.W."/>
            <person name="Halligan D.L."/>
            <person name="Halpern A.L."/>
            <person name="Halter G.M."/>
            <person name="Han M.V."/>
            <person name="Heger A."/>
            <person name="Hillier L."/>
            <person name="Hinrichs A.S."/>
            <person name="Holmes I."/>
            <person name="Hoskins R.A."/>
            <person name="Hubisz M.J."/>
            <person name="Hultmark D."/>
            <person name="Huntley M.A."/>
            <person name="Jaffe D.B."/>
            <person name="Jagadeeshan S."/>
            <person name="Jeck W.R."/>
            <person name="Johnson J."/>
            <person name="Jones C.D."/>
            <person name="Jordan W.C."/>
            <person name="Karpen G.H."/>
            <person name="Kataoka E."/>
            <person name="Keightley P.D."/>
            <person name="Kheradpour P."/>
            <person name="Kirkness E.F."/>
            <person name="Koerich L.B."/>
            <person name="Kristiansen K."/>
            <person name="Kudrna D."/>
            <person name="Kulathinal R.J."/>
            <person name="Kumar S."/>
            <person name="Kwok R."/>
            <person name="Lander E."/>
            <person name="Langley C.H."/>
            <person name="Lapoint R."/>
            <person name="Lazzaro B.P."/>
            <person name="Lee S.J."/>
            <person name="Levesque L."/>
            <person name="Li R."/>
            <person name="Lin C.F."/>
            <person name="Lin M.F."/>
            <person name="Lindblad-Toh K."/>
            <person name="Llopart A."/>
            <person name="Long M."/>
            <person name="Low L."/>
            <person name="Lozovsky E."/>
            <person name="Lu J."/>
            <person name="Luo M."/>
            <person name="Machado C.A."/>
            <person name="Makalowski W."/>
            <person name="Marzo M."/>
            <person name="Matsuda M."/>
            <person name="Matzkin L."/>
            <person name="McAllister B."/>
            <person name="McBride C.S."/>
            <person name="McKernan B."/>
            <person name="McKernan K."/>
            <person name="Mendez-Lago M."/>
            <person name="Minx P."/>
            <person name="Mollenhauer M.U."/>
            <person name="Montooth K."/>
            <person name="Mount S.M."/>
            <person name="Mu X."/>
            <person name="Myers E."/>
            <person name="Negre B."/>
            <person name="Newfeld S."/>
            <person name="Nielsen R."/>
            <person name="Noor M.A."/>
            <person name="O'Grady P."/>
            <person name="Pachter L."/>
            <person name="Papaceit M."/>
            <person name="Parisi M.J."/>
            <person name="Parisi M."/>
            <person name="Parts L."/>
            <person name="Pedersen J.S."/>
            <person name="Pesole G."/>
            <person name="Phillippy A.M."/>
            <person name="Ponting C.P."/>
            <person name="Pop M."/>
            <person name="Porcelli D."/>
            <person name="Powell J.R."/>
            <person name="Prohaska S."/>
            <person name="Pruitt K."/>
            <person name="Puig M."/>
            <person name="Quesneville H."/>
            <person name="Ram K.R."/>
            <person name="Rand D."/>
            <person name="Rasmussen M.D."/>
            <person name="Reed L.K."/>
            <person name="Reenan R."/>
            <person name="Reily A."/>
            <person name="Remington K.A."/>
            <person name="Rieger T.T."/>
            <person name="Ritchie M.G."/>
            <person name="Robin C."/>
            <person name="Rogers Y.H."/>
            <person name="Rohde C."/>
            <person name="Rozas J."/>
            <person name="Rubenfield M.J."/>
            <person name="Ruiz A."/>
            <person name="Russo S."/>
            <person name="Salzberg S.L."/>
            <person name="Sanchez-Gracia A."/>
            <person name="Saranga D.J."/>
            <person name="Sato H."/>
            <person name="Schaeffer S.W."/>
            <person name="Schatz M.C."/>
            <person name="Schlenke T."/>
            <person name="Schwartz R."/>
            <person name="Segarra C."/>
            <person name="Singh R.S."/>
            <person name="Sirot L."/>
            <person name="Sirota M."/>
            <person name="Sisneros N.B."/>
            <person name="Smith C.D."/>
            <person name="Smith T.F."/>
            <person name="Spieth J."/>
            <person name="Stage D.E."/>
            <person name="Stark A."/>
            <person name="Stephan W."/>
            <person name="Strausberg R.L."/>
            <person name="Strempel S."/>
            <person name="Sturgill D."/>
            <person name="Sutton G."/>
            <person name="Sutton G.G."/>
            <person name="Tao W."/>
            <person name="Teichmann S."/>
            <person name="Tobari Y.N."/>
            <person name="Tomimura Y."/>
            <person name="Tsolas J.M."/>
            <person name="Valente V.L."/>
            <person name="Venter E."/>
            <person name="Venter J.C."/>
            <person name="Vicario S."/>
            <person name="Vieira F.G."/>
            <person name="Vilella A.J."/>
            <person name="Villasante A."/>
            <person name="Walenz B."/>
            <person name="Wang J."/>
            <person name="Wasserman M."/>
            <person name="Watts T."/>
            <person name="Wilson D."/>
            <person name="Wilson R.K."/>
            <person name="Wing R.A."/>
            <person name="Wolfner M.F."/>
            <person name="Wong A."/>
            <person name="Wong G.K."/>
            <person name="Wu C.I."/>
            <person name="Wu G."/>
            <person name="Yamamoto D."/>
            <person name="Yang H.P."/>
            <person name="Yang S.P."/>
            <person name="Yorke J.A."/>
            <person name="Yoshida K."/>
            <person name="Zdobnov E."/>
            <person name="Zhang P."/>
            <person name="Zhang Y."/>
            <person name="Zimin A.V."/>
            <person name="Baldwin J."/>
            <person name="Abdouelleil A."/>
            <person name="Abdulkadir J."/>
            <person name="Abebe A."/>
            <person name="Abera B."/>
            <person name="Abreu J."/>
            <person name="Acer S.C."/>
            <person name="Aftuck L."/>
            <person name="Alexander A."/>
            <person name="An P."/>
            <person name="Anderson E."/>
            <person name="Anderson S."/>
            <person name="Arachi H."/>
            <person name="Azer M."/>
            <person name="Bachantsang P."/>
            <person name="Barry A."/>
            <person name="Bayul T."/>
            <person name="Berlin A."/>
            <person name="Bessette D."/>
            <person name="Bloom T."/>
            <person name="Blye J."/>
            <person name="Boguslavskiy L."/>
            <person name="Bonnet C."/>
            <person name="Boukhgalter B."/>
            <person name="Bourzgui I."/>
            <person name="Brown A."/>
            <person name="Cahill P."/>
            <person name="Channer S."/>
            <person name="Cheshatsang Y."/>
            <person name="Chuda L."/>
            <person name="Citroen M."/>
            <person name="Collymore A."/>
            <person name="Cooke P."/>
            <person name="Costello M."/>
            <person name="D'Aco K."/>
            <person name="Daza R."/>
            <person name="De Haan G."/>
            <person name="DeGray S."/>
            <person name="DeMaso C."/>
            <person name="Dhargay N."/>
            <person name="Dooley K."/>
            <person name="Dooley E."/>
            <person name="Doricent M."/>
            <person name="Dorje P."/>
            <person name="Dorjee K."/>
            <person name="Dupes A."/>
            <person name="Elong R."/>
            <person name="Falk J."/>
            <person name="Farina A."/>
            <person name="Faro S."/>
            <person name="Ferguson D."/>
            <person name="Fisher S."/>
            <person name="Foley C.D."/>
            <person name="Franke A."/>
            <person name="Friedrich D."/>
            <person name="Gadbois L."/>
            <person name="Gearin G."/>
            <person name="Gearin C.R."/>
            <person name="Giannoukos G."/>
            <person name="Goode T."/>
            <person name="Graham J."/>
            <person name="Grandbois E."/>
            <person name="Grewal S."/>
            <person name="Gyaltsen K."/>
            <person name="Hafez N."/>
            <person name="Hagos B."/>
            <person name="Hall J."/>
            <person name="Henson C."/>
            <person name="Hollinger A."/>
            <person name="Honan T."/>
            <person name="Huard M.D."/>
            <person name="Hughes L."/>
            <person name="Hurhula B."/>
            <person name="Husby M.E."/>
            <person name="Kamat A."/>
            <person name="Kanga B."/>
            <person name="Kashin S."/>
            <person name="Khazanovich D."/>
            <person name="Kisner P."/>
            <person name="Lance K."/>
            <person name="Lara M."/>
            <person name="Lee W."/>
            <person name="Lennon N."/>
            <person name="Letendre F."/>
            <person name="LeVine R."/>
            <person name="Lipovsky A."/>
            <person name="Liu X."/>
            <person name="Liu J."/>
            <person name="Liu S."/>
            <person name="Lokyitsang T."/>
            <person name="Lokyitsang Y."/>
            <person name="Lubonja R."/>
            <person name="Lui A."/>
            <person name="MacDonald P."/>
            <person name="Magnisalis V."/>
            <person name="Maru K."/>
            <person name="Matthews C."/>
            <person name="McCusker W."/>
            <person name="McDonough S."/>
            <person name="Mehta T."/>
            <person name="Meldrim J."/>
            <person name="Meneus L."/>
            <person name="Mihai O."/>
            <person name="Mihalev A."/>
            <person name="Mihova T."/>
            <person name="Mittelman R."/>
            <person name="Mlenga V."/>
            <person name="Montmayeur A."/>
            <person name="Mulrain L."/>
            <person name="Navidi A."/>
            <person name="Naylor J."/>
            <person name="Negash T."/>
            <person name="Nguyen T."/>
            <person name="Nguyen N."/>
            <person name="Nicol R."/>
            <person name="Norbu C."/>
            <person name="Norbu N."/>
            <person name="Novod N."/>
            <person name="O'Neill B."/>
            <person name="Osman S."/>
            <person name="Markiewicz E."/>
            <person name="Oyono O.L."/>
            <person name="Patti C."/>
            <person name="Phunkhang P."/>
            <person name="Pierre F."/>
            <person name="Priest M."/>
            <person name="Raghuraman S."/>
            <person name="Rege F."/>
            <person name="Reyes R."/>
            <person name="Rise C."/>
            <person name="Rogov P."/>
            <person name="Ross K."/>
            <person name="Ryan E."/>
            <person name="Settipalli S."/>
            <person name="Shea T."/>
            <person name="Sherpa N."/>
            <person name="Shi L."/>
            <person name="Shih D."/>
            <person name="Sparrow T."/>
            <person name="Spaulding J."/>
            <person name="Stalker J."/>
            <person name="Stange-Thomann N."/>
            <person name="Stavropoulos S."/>
            <person name="Stone C."/>
            <person name="Strader C."/>
            <person name="Tesfaye S."/>
            <person name="Thomson T."/>
            <person name="Thoulutsang Y."/>
            <person name="Thoulutsang D."/>
            <person name="Topham K."/>
            <person name="Topping I."/>
            <person name="Tsamla T."/>
            <person name="Vassiliev H."/>
            <person name="Vo A."/>
            <person name="Wangchuk T."/>
            <person name="Wangdi T."/>
            <person name="Weiand M."/>
            <person name="Wilkinson J."/>
            <person name="Wilson A."/>
            <person name="Yadav S."/>
            <person name="Young G."/>
            <person name="Yu Q."/>
            <person name="Zembek L."/>
            <person name="Zhong D."/>
            <person name="Zimmer A."/>
            <person name="Zwirko Z."/>
            <person name="Jaffe D.B."/>
            <person name="Alvarez P."/>
            <person name="Brockman W."/>
            <person name="Butler J."/>
            <person name="Chin C."/>
            <person name="Gnerre S."/>
            <person name="Grabherr M."/>
            <person name="Kleber M."/>
            <person name="Mauceli E."/>
            <person name="MacCallum I."/>
        </authorList>
    </citation>
    <scope>NUCLEOTIDE SEQUENCE [LARGE SCALE GENOMIC DNA]</scope>
    <source>
        <strain evidence="4">Tucson 15287-2541.00</strain>
    </source>
</reference>
<feature type="domain" description="Ig-like" evidence="2">
    <location>
        <begin position="220"/>
        <end position="347"/>
    </location>
</feature>
<dbReference type="Proteomes" id="UP000001070">
    <property type="component" value="Unassembled WGS sequence"/>
</dbReference>
<dbReference type="SUPFAM" id="SSF48726">
    <property type="entry name" value="Immunoglobulin"/>
    <property type="match status" value="2"/>
</dbReference>
<gene>
    <name evidence="3" type="primary">Dgri\GH25011</name>
    <name evidence="3" type="ORF">Dgri_GH25011</name>
</gene>
<feature type="region of interest" description="Disordered" evidence="1">
    <location>
        <begin position="26"/>
        <end position="48"/>
    </location>
</feature>
<dbReference type="FunCoup" id="B4JZA7">
    <property type="interactions" value="32"/>
</dbReference>
<dbReference type="Gene3D" id="2.60.40.10">
    <property type="entry name" value="Immunoglobulins"/>
    <property type="match status" value="2"/>
</dbReference>
<dbReference type="FunFam" id="2.60.40.10:FF:000129">
    <property type="entry name" value="CLUMA_CG018772, isoform A"/>
    <property type="match status" value="1"/>
</dbReference>
<dbReference type="InterPro" id="IPR007110">
    <property type="entry name" value="Ig-like_dom"/>
</dbReference>
<dbReference type="GO" id="GO:0002115">
    <property type="term" value="P:store-operated calcium entry"/>
    <property type="evidence" value="ECO:0007669"/>
    <property type="project" value="EnsemblMetazoa"/>
</dbReference>
<dbReference type="PhylomeDB" id="B4JZA7"/>
<name>B4JZA7_DROGR</name>
<dbReference type="STRING" id="7222.B4JZA7"/>
<protein>
    <submittedName>
        <fullName evidence="3">GH25011</fullName>
    </submittedName>
</protein>
<dbReference type="Pfam" id="PF07686">
    <property type="entry name" value="V-set"/>
    <property type="match status" value="1"/>
</dbReference>
<dbReference type="PROSITE" id="PS50835">
    <property type="entry name" value="IG_LIKE"/>
    <property type="match status" value="2"/>
</dbReference>
<dbReference type="InterPro" id="IPR003598">
    <property type="entry name" value="Ig_sub2"/>
</dbReference>
<organism evidence="4">
    <name type="scientific">Drosophila grimshawi</name>
    <name type="common">Hawaiian fruit fly</name>
    <name type="synonym">Idiomyia grimshawi</name>
    <dbReference type="NCBI Taxonomy" id="7222"/>
    <lineage>
        <taxon>Eukaryota</taxon>
        <taxon>Metazoa</taxon>
        <taxon>Ecdysozoa</taxon>
        <taxon>Arthropoda</taxon>
        <taxon>Hexapoda</taxon>
        <taxon>Insecta</taxon>
        <taxon>Pterygota</taxon>
        <taxon>Neoptera</taxon>
        <taxon>Endopterygota</taxon>
        <taxon>Diptera</taxon>
        <taxon>Brachycera</taxon>
        <taxon>Muscomorpha</taxon>
        <taxon>Ephydroidea</taxon>
        <taxon>Drosophilidae</taxon>
        <taxon>Drosophila</taxon>
        <taxon>Hawaiian Drosophila</taxon>
    </lineage>
</organism>
<evidence type="ECO:0000259" key="2">
    <source>
        <dbReference type="PROSITE" id="PS50835"/>
    </source>
</evidence>
<evidence type="ECO:0000256" key="1">
    <source>
        <dbReference type="SAM" id="MobiDB-lite"/>
    </source>
</evidence>
<dbReference type="EMBL" id="CH916379">
    <property type="protein sequence ID" value="EDV94216.1"/>
    <property type="molecule type" value="Genomic_DNA"/>
</dbReference>
<dbReference type="InterPro" id="IPR037448">
    <property type="entry name" value="Zig-8"/>
</dbReference>
<dbReference type="AlphaFoldDB" id="B4JZA7"/>
<evidence type="ECO:0000313" key="3">
    <source>
        <dbReference type="EMBL" id="EDV94216.1"/>
    </source>
</evidence>